<evidence type="ECO:0000256" key="3">
    <source>
        <dbReference type="ARBA" id="ARBA00022991"/>
    </source>
</evidence>
<name>A0A848J2I0_9BACT</name>
<accession>A0A848J2I0</accession>
<evidence type="ECO:0000313" key="6">
    <source>
        <dbReference type="EMBL" id="NMM49931.1"/>
    </source>
</evidence>
<dbReference type="CDD" id="cd00130">
    <property type="entry name" value="PAS"/>
    <property type="match status" value="1"/>
</dbReference>
<keyword evidence="7" id="KW-1185">Reference proteome</keyword>
<dbReference type="PROSITE" id="PS50113">
    <property type="entry name" value="PAC"/>
    <property type="match status" value="1"/>
</dbReference>
<dbReference type="AlphaFoldDB" id="A0A848J2I0"/>
<reference evidence="6 7" key="1">
    <citation type="submission" date="2020-04" db="EMBL/GenBank/DDBJ databases">
        <title>Flammeovirgaceae bacterium KN852 isolated from deep sea.</title>
        <authorList>
            <person name="Zhang D.-C."/>
        </authorList>
    </citation>
    <scope>NUCLEOTIDE SEQUENCE [LARGE SCALE GENOMIC DNA]</scope>
    <source>
        <strain evidence="6 7">KN852</strain>
    </source>
</reference>
<sequence length="158" mass="18615">MTYINIPRIPLHCWDIISLMEAVRRNEKSKDLNALTQLKSKLRWKSNPEKLLRSHYHAIVLTDYKLNIHWVNQGFTKMTGYNSKEIIGNTPAMFQGRLSLRSTNKKIRRQLSTGKPFTERVINYKKNGQIYTCELNIFPLRNKNNQVSHFLALEKEIL</sequence>
<evidence type="ECO:0000313" key="7">
    <source>
        <dbReference type="Proteomes" id="UP000559010"/>
    </source>
</evidence>
<dbReference type="PANTHER" id="PTHR47429:SF2">
    <property type="entry name" value="PROTEIN TWIN LOV 1"/>
    <property type="match status" value="1"/>
</dbReference>
<dbReference type="InterPro" id="IPR000014">
    <property type="entry name" value="PAS"/>
</dbReference>
<dbReference type="Pfam" id="PF13426">
    <property type="entry name" value="PAS_9"/>
    <property type="match status" value="1"/>
</dbReference>
<evidence type="ECO:0000256" key="1">
    <source>
        <dbReference type="ARBA" id="ARBA00022630"/>
    </source>
</evidence>
<dbReference type="InterPro" id="IPR000700">
    <property type="entry name" value="PAS-assoc_C"/>
</dbReference>
<gene>
    <name evidence="6" type="ORF">HH304_16105</name>
</gene>
<evidence type="ECO:0000259" key="5">
    <source>
        <dbReference type="PROSITE" id="PS50113"/>
    </source>
</evidence>
<dbReference type="NCBIfam" id="TIGR00229">
    <property type="entry name" value="sensory_box"/>
    <property type="match status" value="1"/>
</dbReference>
<dbReference type="SUPFAM" id="SSF55785">
    <property type="entry name" value="PYP-like sensor domain (PAS domain)"/>
    <property type="match status" value="1"/>
</dbReference>
<feature type="domain" description="PAS" evidence="4">
    <location>
        <begin position="49"/>
        <end position="90"/>
    </location>
</feature>
<dbReference type="PROSITE" id="PS50112">
    <property type="entry name" value="PAS"/>
    <property type="match status" value="1"/>
</dbReference>
<keyword evidence="3" id="KW-0157">Chromophore</keyword>
<dbReference type="RefSeq" id="WP_169683530.1">
    <property type="nucleotide sequence ID" value="NZ_JABBNU010000010.1"/>
</dbReference>
<proteinExistence type="predicted"/>
<keyword evidence="2" id="KW-0288">FMN</keyword>
<organism evidence="6 7">
    <name type="scientific">Marinigracilibium pacificum</name>
    <dbReference type="NCBI Taxonomy" id="2729599"/>
    <lineage>
        <taxon>Bacteria</taxon>
        <taxon>Pseudomonadati</taxon>
        <taxon>Bacteroidota</taxon>
        <taxon>Cytophagia</taxon>
        <taxon>Cytophagales</taxon>
        <taxon>Flammeovirgaceae</taxon>
        <taxon>Marinigracilibium</taxon>
    </lineage>
</organism>
<evidence type="ECO:0000256" key="2">
    <source>
        <dbReference type="ARBA" id="ARBA00022643"/>
    </source>
</evidence>
<dbReference type="InterPro" id="IPR035965">
    <property type="entry name" value="PAS-like_dom_sf"/>
</dbReference>
<keyword evidence="1" id="KW-0285">Flavoprotein</keyword>
<protein>
    <submittedName>
        <fullName evidence="6">PAS domain-containing protein</fullName>
    </submittedName>
</protein>
<dbReference type="Proteomes" id="UP000559010">
    <property type="component" value="Unassembled WGS sequence"/>
</dbReference>
<dbReference type="Gene3D" id="3.30.450.20">
    <property type="entry name" value="PAS domain"/>
    <property type="match status" value="1"/>
</dbReference>
<dbReference type="PANTHER" id="PTHR47429">
    <property type="entry name" value="PROTEIN TWIN LOV 1"/>
    <property type="match status" value="1"/>
</dbReference>
<evidence type="ECO:0000259" key="4">
    <source>
        <dbReference type="PROSITE" id="PS50112"/>
    </source>
</evidence>
<comment type="caution">
    <text evidence="6">The sequence shown here is derived from an EMBL/GenBank/DDBJ whole genome shotgun (WGS) entry which is preliminary data.</text>
</comment>
<feature type="domain" description="PAC" evidence="5">
    <location>
        <begin position="115"/>
        <end position="158"/>
    </location>
</feature>
<dbReference type="EMBL" id="JABBNU010000010">
    <property type="protein sequence ID" value="NMM49931.1"/>
    <property type="molecule type" value="Genomic_DNA"/>
</dbReference>